<proteinExistence type="predicted"/>
<comment type="caution">
    <text evidence="2">The sequence shown here is derived from an EMBL/GenBank/DDBJ whole genome shotgun (WGS) entry which is preliminary data.</text>
</comment>
<dbReference type="EMBL" id="SLVJ01000018">
    <property type="protein sequence ID" value="TCM64382.1"/>
    <property type="molecule type" value="Genomic_DNA"/>
</dbReference>
<keyword evidence="1" id="KW-0732">Signal</keyword>
<dbReference type="PROSITE" id="PS51257">
    <property type="entry name" value="PROKAR_LIPOPROTEIN"/>
    <property type="match status" value="1"/>
</dbReference>
<evidence type="ECO:0000256" key="1">
    <source>
        <dbReference type="SAM" id="SignalP"/>
    </source>
</evidence>
<evidence type="ECO:0008006" key="4">
    <source>
        <dbReference type="Google" id="ProtNLM"/>
    </source>
</evidence>
<evidence type="ECO:0000313" key="3">
    <source>
        <dbReference type="Proteomes" id="UP000294963"/>
    </source>
</evidence>
<feature type="chain" id="PRO_5020921434" description="Lipoprotein" evidence="1">
    <location>
        <begin position="21"/>
        <end position="155"/>
    </location>
</feature>
<name>A0A4R1XMT5_ACICA</name>
<reference evidence="2 3" key="1">
    <citation type="submission" date="2019-03" db="EMBL/GenBank/DDBJ databases">
        <title>Genomic analyses of the natural microbiome of Caenorhabditis elegans.</title>
        <authorList>
            <person name="Samuel B."/>
        </authorList>
    </citation>
    <scope>NUCLEOTIDE SEQUENCE [LARGE SCALE GENOMIC DNA]</scope>
    <source>
        <strain evidence="2 3">JUb89</strain>
    </source>
</reference>
<keyword evidence="3" id="KW-1185">Reference proteome</keyword>
<dbReference type="Proteomes" id="UP000294963">
    <property type="component" value="Unassembled WGS sequence"/>
</dbReference>
<feature type="signal peptide" evidence="1">
    <location>
        <begin position="1"/>
        <end position="20"/>
    </location>
</feature>
<sequence>MKKIAILSFATLLMTGCATVQNTEQNSTRGLLLCAPNEICPIVKVNWNEQDLSTFKVNVLLDNPTIYYDIQSISFENGQKSHSFTPIAPTLKQFVYGNYRSNSSIITPMDIMADFKGSDAISMKIVTDKGTISRYIYKDGQESSVYKQLKQVKNS</sequence>
<evidence type="ECO:0000313" key="2">
    <source>
        <dbReference type="EMBL" id="TCM64382.1"/>
    </source>
</evidence>
<dbReference type="OrthoDB" id="6704491at2"/>
<organism evidence="2 3">
    <name type="scientific">Acinetobacter calcoaceticus</name>
    <dbReference type="NCBI Taxonomy" id="471"/>
    <lineage>
        <taxon>Bacteria</taxon>
        <taxon>Pseudomonadati</taxon>
        <taxon>Pseudomonadota</taxon>
        <taxon>Gammaproteobacteria</taxon>
        <taxon>Moraxellales</taxon>
        <taxon>Moraxellaceae</taxon>
        <taxon>Acinetobacter</taxon>
        <taxon>Acinetobacter calcoaceticus/baumannii complex</taxon>
    </lineage>
</organism>
<protein>
    <recommendedName>
        <fullName evidence="4">Lipoprotein</fullName>
    </recommendedName>
</protein>
<accession>A0A4R1XMT5</accession>
<dbReference type="AlphaFoldDB" id="A0A4R1XMT5"/>
<gene>
    <name evidence="2" type="ORF">EC844_11858</name>
</gene>